<evidence type="ECO:0000313" key="9">
    <source>
        <dbReference type="EMBL" id="TYB32053.1"/>
    </source>
</evidence>
<evidence type="ECO:0000313" key="10">
    <source>
        <dbReference type="Proteomes" id="UP000324143"/>
    </source>
</evidence>
<name>A0A5D0MKD3_9BACT</name>
<dbReference type="GO" id="GO:0008855">
    <property type="term" value="F:exodeoxyribonuclease VII activity"/>
    <property type="evidence" value="ECO:0007669"/>
    <property type="project" value="UniProtKB-UniRule"/>
</dbReference>
<feature type="domain" description="Exonuclease VII large subunit C-terminal" evidence="7">
    <location>
        <begin position="125"/>
        <end position="459"/>
    </location>
</feature>
<dbReference type="InterPro" id="IPR003753">
    <property type="entry name" value="Exonuc_VII_L"/>
</dbReference>
<comment type="caution">
    <text evidence="9">The sequence shown here is derived from an EMBL/GenBank/DDBJ whole genome shotgun (WGS) entry which is preliminary data.</text>
</comment>
<feature type="domain" description="OB-fold nucleic acid binding" evidence="8">
    <location>
        <begin position="8"/>
        <end position="101"/>
    </location>
</feature>
<dbReference type="EMBL" id="VSIX01000009">
    <property type="protein sequence ID" value="TYB32053.1"/>
    <property type="molecule type" value="Genomic_DNA"/>
</dbReference>
<dbReference type="AlphaFoldDB" id="A0A5D0MKD3"/>
<dbReference type="HAMAP" id="MF_00378">
    <property type="entry name" value="Exonuc_7_L"/>
    <property type="match status" value="1"/>
</dbReference>
<evidence type="ECO:0000256" key="2">
    <source>
        <dbReference type="ARBA" id="ARBA00022722"/>
    </source>
</evidence>
<dbReference type="GO" id="GO:0005737">
    <property type="term" value="C:cytoplasm"/>
    <property type="evidence" value="ECO:0007669"/>
    <property type="project" value="UniProtKB-SubCell"/>
</dbReference>
<evidence type="ECO:0000256" key="6">
    <source>
        <dbReference type="RuleBase" id="RU004355"/>
    </source>
</evidence>
<dbReference type="Pfam" id="PF02601">
    <property type="entry name" value="Exonuc_VII_L"/>
    <property type="match status" value="1"/>
</dbReference>
<accession>A0A5D0MKD3</accession>
<gene>
    <name evidence="5 9" type="primary">xseA</name>
    <name evidence="9" type="ORF">FXF47_00985</name>
</gene>
<comment type="subcellular location">
    <subcellularLocation>
        <location evidence="5 6">Cytoplasm</location>
    </subcellularLocation>
</comment>
<dbReference type="Proteomes" id="UP000324143">
    <property type="component" value="Unassembled WGS sequence"/>
</dbReference>
<comment type="subunit">
    <text evidence="5">Heterooligomer composed of large and small subunits.</text>
</comment>
<keyword evidence="10" id="KW-1185">Reference proteome</keyword>
<dbReference type="GO" id="GO:0003676">
    <property type="term" value="F:nucleic acid binding"/>
    <property type="evidence" value="ECO:0007669"/>
    <property type="project" value="InterPro"/>
</dbReference>
<keyword evidence="2 5" id="KW-0540">Nuclease</keyword>
<dbReference type="InterPro" id="IPR020579">
    <property type="entry name" value="Exonuc_VII_lsu_C"/>
</dbReference>
<dbReference type="EC" id="3.1.11.6" evidence="5"/>
<dbReference type="PANTHER" id="PTHR30008">
    <property type="entry name" value="EXODEOXYRIBONUCLEASE 7 LARGE SUBUNIT"/>
    <property type="match status" value="1"/>
</dbReference>
<protein>
    <recommendedName>
        <fullName evidence="5">Exodeoxyribonuclease 7 large subunit</fullName>
        <ecNumber evidence="5">3.1.11.6</ecNumber>
    </recommendedName>
    <alternativeName>
        <fullName evidence="5">Exodeoxyribonuclease VII large subunit</fullName>
        <shortName evidence="5">Exonuclease VII large subunit</shortName>
    </alternativeName>
</protein>
<dbReference type="GO" id="GO:0006308">
    <property type="term" value="P:DNA catabolic process"/>
    <property type="evidence" value="ECO:0007669"/>
    <property type="project" value="UniProtKB-UniRule"/>
</dbReference>
<dbReference type="NCBIfam" id="TIGR00237">
    <property type="entry name" value="xseA"/>
    <property type="match status" value="1"/>
</dbReference>
<evidence type="ECO:0000259" key="7">
    <source>
        <dbReference type="Pfam" id="PF02601"/>
    </source>
</evidence>
<dbReference type="Pfam" id="PF13742">
    <property type="entry name" value="tRNA_anti_2"/>
    <property type="match status" value="1"/>
</dbReference>
<keyword evidence="3 5" id="KW-0378">Hydrolase</keyword>
<evidence type="ECO:0000256" key="4">
    <source>
        <dbReference type="ARBA" id="ARBA00022839"/>
    </source>
</evidence>
<dbReference type="GO" id="GO:0009318">
    <property type="term" value="C:exodeoxyribonuclease VII complex"/>
    <property type="evidence" value="ECO:0007669"/>
    <property type="project" value="UniProtKB-UniRule"/>
</dbReference>
<evidence type="ECO:0000256" key="5">
    <source>
        <dbReference type="HAMAP-Rule" id="MF_00378"/>
    </source>
</evidence>
<keyword evidence="4 5" id="KW-0269">Exonuclease</keyword>
<sequence>MINKDKVFSVTEINKYVEAVMSEAFPQHFLIKGEVSDINQSSTGHVYLTLSDKNSQVKCIIWKYRKDLIYKKIKKGKEVLIKGKFNVYVPGGTYSIIVENLELYGEGIKQLKKLKLKKKLKKKGYFDKSIKKELPFLPKKIGVITSIEGAAVRDILKVVKRRNENVDIIISSVSVQGERASKEISQAIRIQNRYNKADVLIVGRGGGSSQDLSAFDEEEVADAIYESKIPVITAIGHEVDYTIADLTADERAETPSSAAEKVIKKSIDLRETIKYLERSLEKNLNFKIEKLIENISNLRHRLSKNSPDKILDDIKISIDNQSKLLIKNMLSKIESNKNKCENLKRILIKEPYYYYEKTLNLLDSYKKSIFYLSPREDIKNYFIYLNNLKMRLSKLIKKHLESNQNSWKLLSIRLRENSPLKFIEKGFSLIKKDKEIVDSVKKVNVGDKISNILKDGEIISEVLDVRKELFRDKFKKENKNEKF</sequence>
<dbReference type="InterPro" id="IPR025824">
    <property type="entry name" value="OB-fold_nuc-bd_dom"/>
</dbReference>
<evidence type="ECO:0000259" key="8">
    <source>
        <dbReference type="Pfam" id="PF13742"/>
    </source>
</evidence>
<keyword evidence="1 5" id="KW-0963">Cytoplasm</keyword>
<proteinExistence type="inferred from homology"/>
<dbReference type="PANTHER" id="PTHR30008:SF0">
    <property type="entry name" value="EXODEOXYRIBONUCLEASE 7 LARGE SUBUNIT"/>
    <property type="match status" value="1"/>
</dbReference>
<comment type="function">
    <text evidence="5">Bidirectionally degrades single-stranded DNA into large acid-insoluble oligonucleotides, which are then degraded further into small acid-soluble oligonucleotides.</text>
</comment>
<evidence type="ECO:0000256" key="3">
    <source>
        <dbReference type="ARBA" id="ARBA00022801"/>
    </source>
</evidence>
<organism evidence="9 10">
    <name type="scientific">Candidatus Mcinerneyibacterium aminivorans</name>
    <dbReference type="NCBI Taxonomy" id="2703815"/>
    <lineage>
        <taxon>Bacteria</taxon>
        <taxon>Candidatus Macinerneyibacteriota</taxon>
        <taxon>Candidatus Mcinerneyibacteria</taxon>
        <taxon>Candidatus Mcinerneyibacteriales</taxon>
        <taxon>Candidatus Mcinerneyibacteriaceae</taxon>
        <taxon>Candidatus Mcinerneyibacterium</taxon>
    </lineage>
</organism>
<dbReference type="CDD" id="cd04489">
    <property type="entry name" value="ExoVII_LU_OBF"/>
    <property type="match status" value="1"/>
</dbReference>
<evidence type="ECO:0000256" key="1">
    <source>
        <dbReference type="ARBA" id="ARBA00022490"/>
    </source>
</evidence>
<reference evidence="9" key="1">
    <citation type="submission" date="2019-08" db="EMBL/GenBank/DDBJ databases">
        <title>Genomic characterization of a novel candidate phylum (ARYD3) from a high temperature, high salinity tertiary oil reservoir in north central Oklahoma, USA.</title>
        <authorList>
            <person name="Youssef N.H."/>
            <person name="Yadav A."/>
            <person name="Elshahed M.S."/>
        </authorList>
    </citation>
    <scope>NUCLEOTIDE SEQUENCE [LARGE SCALE GENOMIC DNA]</scope>
    <source>
        <strain evidence="9">ARYD3</strain>
    </source>
</reference>
<comment type="catalytic activity">
    <reaction evidence="5 6">
        <text>Exonucleolytic cleavage in either 5'- to 3'- or 3'- to 5'-direction to yield nucleoside 5'-phosphates.</text>
        <dbReference type="EC" id="3.1.11.6"/>
    </reaction>
</comment>
<comment type="similarity">
    <text evidence="5 6">Belongs to the XseA family.</text>
</comment>